<evidence type="ECO:0000313" key="2">
    <source>
        <dbReference type="EMBL" id="QXI39903.1"/>
    </source>
</evidence>
<evidence type="ECO:0000313" key="3">
    <source>
        <dbReference type="Proteomes" id="UP000633418"/>
    </source>
</evidence>
<dbReference type="EMBL" id="CP077095">
    <property type="protein sequence ID" value="QXI39903.1"/>
    <property type="molecule type" value="Genomic_DNA"/>
</dbReference>
<organism evidence="2 3">
    <name type="scientific">Pseudomonas xantholysinigenes</name>
    <dbReference type="NCBI Taxonomy" id="2745490"/>
    <lineage>
        <taxon>Bacteria</taxon>
        <taxon>Pseudomonadati</taxon>
        <taxon>Pseudomonadota</taxon>
        <taxon>Gammaproteobacteria</taxon>
        <taxon>Pseudomonadales</taxon>
        <taxon>Pseudomonadaceae</taxon>
        <taxon>Pseudomonas</taxon>
    </lineage>
</organism>
<feature type="signal peptide" evidence="1">
    <location>
        <begin position="1"/>
        <end position="18"/>
    </location>
</feature>
<dbReference type="KEGG" id="pxn:HU772_007410"/>
<accession>A0A9E6PZR8</accession>
<feature type="chain" id="PRO_5039667561" evidence="1">
    <location>
        <begin position="19"/>
        <end position="163"/>
    </location>
</feature>
<gene>
    <name evidence="2" type="ORF">HU772_007410</name>
</gene>
<proteinExistence type="predicted"/>
<name>A0A9E6PZR8_9PSED</name>
<dbReference type="Proteomes" id="UP000633418">
    <property type="component" value="Chromosome"/>
</dbReference>
<evidence type="ECO:0000256" key="1">
    <source>
        <dbReference type="SAM" id="SignalP"/>
    </source>
</evidence>
<dbReference type="AlphaFoldDB" id="A0A9E6PZR8"/>
<keyword evidence="1" id="KW-0732">Signal</keyword>
<reference evidence="2 3" key="1">
    <citation type="journal article" date="2020" name="Microorganisms">
        <title>Reliable Identification of Environmental Pseudomonas Isolates Using the rpoD Gene.</title>
        <authorList>
            <consortium name="The Broad Institute Genome Sequencing Platform"/>
            <person name="Girard L."/>
            <person name="Lood C."/>
            <person name="Rokni-Zadeh H."/>
            <person name="van Noort V."/>
            <person name="Lavigne R."/>
            <person name="De Mot R."/>
        </authorList>
    </citation>
    <scope>NUCLEOTIDE SEQUENCE [LARGE SCALE GENOMIC DNA]</scope>
    <source>
        <strain evidence="2 3">RW9S1A</strain>
    </source>
</reference>
<sequence>MKYIVLSVTMLLSTALAAASGTQLPHENTVGGQRVEGNVIIYDKELRRSCSLQPIAGVNEVYRFGSGKTCTSLPSDEAYYFKIDGVPSAVLVTFYDSPDCSSDVGNFAFMVRTTQSPTTLNEILLSDAHEKPAGTILGPGLRLEWKTGSGQVGGKLSCVRIEH</sequence>
<dbReference type="RefSeq" id="WP_186662372.1">
    <property type="nucleotide sequence ID" value="NZ_CP077095.1"/>
</dbReference>
<reference evidence="2 3" key="2">
    <citation type="journal article" date="2021" name="Microorganisms">
        <title>The Ever-Expanding Pseudomonas Genus: Description of 43 New Species and Partition of the Pseudomonas putida Group.</title>
        <authorList>
            <person name="Girard L."/>
            <person name="Lood C."/>
            <person name="Hofte M."/>
            <person name="Vandamme P."/>
            <person name="Rokni-Zadeh H."/>
            <person name="van Noort V."/>
            <person name="Lavigne R."/>
            <person name="De Mot R."/>
        </authorList>
    </citation>
    <scope>NUCLEOTIDE SEQUENCE [LARGE SCALE GENOMIC DNA]</scope>
    <source>
        <strain evidence="2 3">RW9S1A</strain>
    </source>
</reference>
<protein>
    <submittedName>
        <fullName evidence="2">Uncharacterized protein</fullName>
    </submittedName>
</protein>
<keyword evidence="3" id="KW-1185">Reference proteome</keyword>